<reference evidence="9" key="1">
    <citation type="submission" date="2018-09" db="EMBL/GenBank/DDBJ databases">
        <authorList>
            <person name="Livingstone P.G."/>
            <person name="Whitworth D.E."/>
        </authorList>
    </citation>
    <scope>NUCLEOTIDE SEQUENCE [LARGE SCALE GENOMIC DNA]</scope>
    <source>
        <strain evidence="9">CA043D</strain>
    </source>
</reference>
<dbReference type="SMART" id="SM00387">
    <property type="entry name" value="HATPase_c"/>
    <property type="match status" value="1"/>
</dbReference>
<dbReference type="InterPro" id="IPR011006">
    <property type="entry name" value="CheY-like_superfamily"/>
</dbReference>
<dbReference type="SUPFAM" id="SSF52172">
    <property type="entry name" value="CheY-like"/>
    <property type="match status" value="1"/>
</dbReference>
<dbReference type="SMART" id="SM00448">
    <property type="entry name" value="REC"/>
    <property type="match status" value="1"/>
</dbReference>
<comment type="caution">
    <text evidence="8">The sequence shown here is derived from an EMBL/GenBank/DDBJ whole genome shotgun (WGS) entry which is preliminary data.</text>
</comment>
<dbReference type="Pfam" id="PF02518">
    <property type="entry name" value="HATPase_c"/>
    <property type="match status" value="1"/>
</dbReference>
<keyword evidence="9" id="KW-1185">Reference proteome</keyword>
<keyword evidence="8" id="KW-0418">Kinase</keyword>
<name>A0A3A8KFZ0_9BACT</name>
<evidence type="ECO:0000256" key="1">
    <source>
        <dbReference type="ARBA" id="ARBA00000085"/>
    </source>
</evidence>
<evidence type="ECO:0000259" key="7">
    <source>
        <dbReference type="PROSITE" id="PS50110"/>
    </source>
</evidence>
<evidence type="ECO:0000313" key="9">
    <source>
        <dbReference type="Proteomes" id="UP000268313"/>
    </source>
</evidence>
<dbReference type="InterPro" id="IPR036890">
    <property type="entry name" value="HATPase_C_sf"/>
</dbReference>
<dbReference type="Gene3D" id="3.30.565.10">
    <property type="entry name" value="Histidine kinase-like ATPase, C-terminal domain"/>
    <property type="match status" value="1"/>
</dbReference>
<dbReference type="Pfam" id="PF00072">
    <property type="entry name" value="Response_reg"/>
    <property type="match status" value="1"/>
</dbReference>
<dbReference type="Proteomes" id="UP000268313">
    <property type="component" value="Unassembled WGS sequence"/>
</dbReference>
<evidence type="ECO:0000256" key="3">
    <source>
        <dbReference type="ARBA" id="ARBA00022553"/>
    </source>
</evidence>
<dbReference type="OrthoDB" id="9812260at2"/>
<keyword evidence="8" id="KW-0808">Transferase</keyword>
<feature type="modified residue" description="4-aspartylphosphate" evidence="4">
    <location>
        <position position="52"/>
    </location>
</feature>
<proteinExistence type="predicted"/>
<keyword evidence="3 4" id="KW-0597">Phosphoprotein</keyword>
<gene>
    <name evidence="8" type="ORF">D7X32_03035</name>
</gene>
<evidence type="ECO:0000313" key="8">
    <source>
        <dbReference type="EMBL" id="RKH07063.1"/>
    </source>
</evidence>
<dbReference type="PANTHER" id="PTHR43547">
    <property type="entry name" value="TWO-COMPONENT HISTIDINE KINASE"/>
    <property type="match status" value="1"/>
</dbReference>
<feature type="domain" description="Response regulatory" evidence="7">
    <location>
        <begin position="3"/>
        <end position="113"/>
    </location>
</feature>
<evidence type="ECO:0000256" key="2">
    <source>
        <dbReference type="ARBA" id="ARBA00012438"/>
    </source>
</evidence>
<dbReference type="GO" id="GO:0000155">
    <property type="term" value="F:phosphorelay sensor kinase activity"/>
    <property type="evidence" value="ECO:0007669"/>
    <property type="project" value="TreeGrafter"/>
</dbReference>
<dbReference type="EC" id="2.7.13.3" evidence="2"/>
<dbReference type="SUPFAM" id="SSF55874">
    <property type="entry name" value="ATPase domain of HSP90 chaperone/DNA topoisomerase II/histidine kinase"/>
    <property type="match status" value="1"/>
</dbReference>
<evidence type="ECO:0000259" key="6">
    <source>
        <dbReference type="PROSITE" id="PS50109"/>
    </source>
</evidence>
<feature type="region of interest" description="Disordered" evidence="5">
    <location>
        <begin position="315"/>
        <end position="336"/>
    </location>
</feature>
<dbReference type="PANTHER" id="PTHR43547:SF2">
    <property type="entry name" value="HYBRID SIGNAL TRANSDUCTION HISTIDINE KINASE C"/>
    <property type="match status" value="1"/>
</dbReference>
<evidence type="ECO:0000256" key="4">
    <source>
        <dbReference type="PROSITE-ProRule" id="PRU00169"/>
    </source>
</evidence>
<accession>A0A3A8KFZ0</accession>
<comment type="catalytic activity">
    <reaction evidence="1">
        <text>ATP + protein L-histidine = ADP + protein N-phospho-L-histidine.</text>
        <dbReference type="EC" id="2.7.13.3"/>
    </reaction>
</comment>
<dbReference type="PRINTS" id="PR00344">
    <property type="entry name" value="BCTRLSENSOR"/>
</dbReference>
<protein>
    <recommendedName>
        <fullName evidence="2">histidine kinase</fullName>
        <ecNumber evidence="2">2.7.13.3</ecNumber>
    </recommendedName>
</protein>
<dbReference type="InterPro" id="IPR001789">
    <property type="entry name" value="Sig_transdc_resp-reg_receiver"/>
</dbReference>
<dbReference type="PROSITE" id="PS50109">
    <property type="entry name" value="HIS_KIN"/>
    <property type="match status" value="1"/>
</dbReference>
<sequence>MSLVLVADDEPAVLEVLSQVVEDLGHEVVRARDGEEALALARVHRPRLVITDHMMPRMSGMELCSRLKQEPGLREVPIILLSAVLQQGSPDAAAFLNKPFEITDFETLVHDVLEKAPAVPSEPATPVEALSRWVAQSLQGPLEAARDQLRTLRDLPPPGRGAVEALGAQLQSLERMGRYLQDAVRLSAGSVTLRPVEGDLRRHLEASIARCRTTGGPDVPVEVTVPEEAVGLRFDPERLGQVFDVLLSNAARQGGVRVELTASPEQVLVHVSDPGPGIPEAELPRLFQPFPEGPARGEALGLYVASELAKLHGGALSAESRPGQGATFSVSLPRVA</sequence>
<dbReference type="AlphaFoldDB" id="A0A3A8KFZ0"/>
<dbReference type="Gene3D" id="3.40.50.2300">
    <property type="match status" value="1"/>
</dbReference>
<dbReference type="EMBL" id="RAWE01000006">
    <property type="protein sequence ID" value="RKH07063.1"/>
    <property type="molecule type" value="Genomic_DNA"/>
</dbReference>
<dbReference type="InterPro" id="IPR003594">
    <property type="entry name" value="HATPase_dom"/>
</dbReference>
<dbReference type="RefSeq" id="WP_120600976.1">
    <property type="nucleotide sequence ID" value="NZ_RAWE01000006.1"/>
</dbReference>
<dbReference type="InterPro" id="IPR005467">
    <property type="entry name" value="His_kinase_dom"/>
</dbReference>
<dbReference type="CDD" id="cd00075">
    <property type="entry name" value="HATPase"/>
    <property type="match status" value="1"/>
</dbReference>
<evidence type="ECO:0000256" key="5">
    <source>
        <dbReference type="SAM" id="MobiDB-lite"/>
    </source>
</evidence>
<dbReference type="InterPro" id="IPR004358">
    <property type="entry name" value="Sig_transdc_His_kin-like_C"/>
</dbReference>
<dbReference type="PROSITE" id="PS50110">
    <property type="entry name" value="RESPONSE_REGULATORY"/>
    <property type="match status" value="1"/>
</dbReference>
<feature type="domain" description="Histidine kinase" evidence="6">
    <location>
        <begin position="133"/>
        <end position="336"/>
    </location>
</feature>
<organism evidence="8 9">
    <name type="scientific">Corallococcus carmarthensis</name>
    <dbReference type="NCBI Taxonomy" id="2316728"/>
    <lineage>
        <taxon>Bacteria</taxon>
        <taxon>Pseudomonadati</taxon>
        <taxon>Myxococcota</taxon>
        <taxon>Myxococcia</taxon>
        <taxon>Myxococcales</taxon>
        <taxon>Cystobacterineae</taxon>
        <taxon>Myxococcaceae</taxon>
        <taxon>Corallococcus</taxon>
    </lineage>
</organism>